<feature type="region of interest" description="Disordered" evidence="1">
    <location>
        <begin position="143"/>
        <end position="166"/>
    </location>
</feature>
<dbReference type="Proteomes" id="UP000515570">
    <property type="component" value="Chromosome"/>
</dbReference>
<sequence length="166" mass="18841">MAKPQRAPCEKVSWHVDPSPETIDDAIEMCRGCFMLRECARRALVAGSSLDGSWIHPANGVVQAGVLCTDDMQTAEALAEIAGMEVPAYRDKRPRFAPPSECVTCKKPMVVRPRDGTDTPPGYVNHMAHGQCQACYARRKRFQRSQERLRKRREEARKRGWDRRTK</sequence>
<dbReference type="RefSeq" id="WP_182387174.1">
    <property type="nucleotide sequence ID" value="NZ_CP059833.1"/>
</dbReference>
<feature type="compositionally biased region" description="Basic and acidic residues" evidence="1">
    <location>
        <begin position="144"/>
        <end position="166"/>
    </location>
</feature>
<evidence type="ECO:0000256" key="1">
    <source>
        <dbReference type="SAM" id="MobiDB-lite"/>
    </source>
</evidence>
<proteinExistence type="predicted"/>
<dbReference type="EMBL" id="CP059833">
    <property type="protein sequence ID" value="QMV86362.1"/>
    <property type="molecule type" value="Genomic_DNA"/>
</dbReference>
<keyword evidence="3" id="KW-1185">Reference proteome</keyword>
<name>A0A7G5FIC1_9CORY</name>
<accession>A0A7G5FIC1</accession>
<reference evidence="2 3" key="1">
    <citation type="submission" date="2020-07" db="EMBL/GenBank/DDBJ databases">
        <title>non toxigenic Corynebacterium sp. nov from a clinical source.</title>
        <authorList>
            <person name="Bernier A.-M."/>
            <person name="Bernard K."/>
        </authorList>
    </citation>
    <scope>NUCLEOTIDE SEQUENCE [LARGE SCALE GENOMIC DNA]</scope>
    <source>
        <strain evidence="3">NML 93-0612</strain>
    </source>
</reference>
<gene>
    <name evidence="2" type="ORF">HW450_06610</name>
</gene>
<dbReference type="AlphaFoldDB" id="A0A7G5FIC1"/>
<evidence type="ECO:0000313" key="2">
    <source>
        <dbReference type="EMBL" id="QMV86362.1"/>
    </source>
</evidence>
<protein>
    <recommendedName>
        <fullName evidence="4">4Fe-4S Wbl-type domain-containing protein</fullName>
    </recommendedName>
</protein>
<evidence type="ECO:0000313" key="3">
    <source>
        <dbReference type="Proteomes" id="UP000515570"/>
    </source>
</evidence>
<evidence type="ECO:0008006" key="4">
    <source>
        <dbReference type="Google" id="ProtNLM"/>
    </source>
</evidence>
<organism evidence="2 3">
    <name type="scientific">Corynebacterium hindlerae</name>
    <dbReference type="NCBI Taxonomy" id="699041"/>
    <lineage>
        <taxon>Bacteria</taxon>
        <taxon>Bacillati</taxon>
        <taxon>Actinomycetota</taxon>
        <taxon>Actinomycetes</taxon>
        <taxon>Mycobacteriales</taxon>
        <taxon>Corynebacteriaceae</taxon>
        <taxon>Corynebacterium</taxon>
    </lineage>
</organism>